<feature type="region of interest" description="Disordered" evidence="2">
    <location>
        <begin position="594"/>
        <end position="632"/>
    </location>
</feature>
<feature type="region of interest" description="Disordered" evidence="2">
    <location>
        <begin position="500"/>
        <end position="551"/>
    </location>
</feature>
<evidence type="ECO:0000256" key="1">
    <source>
        <dbReference type="SAM" id="Coils"/>
    </source>
</evidence>
<feature type="region of interest" description="Disordered" evidence="2">
    <location>
        <begin position="67"/>
        <end position="95"/>
    </location>
</feature>
<feature type="compositionally biased region" description="Polar residues" evidence="2">
    <location>
        <begin position="618"/>
        <end position="632"/>
    </location>
</feature>
<name>Q22YQ0_TETTS</name>
<dbReference type="AlphaFoldDB" id="Q22YQ0"/>
<reference evidence="4" key="1">
    <citation type="journal article" date="2006" name="PLoS Biol.">
        <title>Macronuclear genome sequence of the ciliate Tetrahymena thermophila, a model eukaryote.</title>
        <authorList>
            <person name="Eisen J.A."/>
            <person name="Coyne R.S."/>
            <person name="Wu M."/>
            <person name="Wu D."/>
            <person name="Thiagarajan M."/>
            <person name="Wortman J.R."/>
            <person name="Badger J.H."/>
            <person name="Ren Q."/>
            <person name="Amedeo P."/>
            <person name="Jones K.M."/>
            <person name="Tallon L.J."/>
            <person name="Delcher A.L."/>
            <person name="Salzberg S.L."/>
            <person name="Silva J.C."/>
            <person name="Haas B.J."/>
            <person name="Majoros W.H."/>
            <person name="Farzad M."/>
            <person name="Carlton J.M."/>
            <person name="Smith R.K. Jr."/>
            <person name="Garg J."/>
            <person name="Pearlman R.E."/>
            <person name="Karrer K.M."/>
            <person name="Sun L."/>
            <person name="Manning G."/>
            <person name="Elde N.C."/>
            <person name="Turkewitz A.P."/>
            <person name="Asai D.J."/>
            <person name="Wilkes D.E."/>
            <person name="Wang Y."/>
            <person name="Cai H."/>
            <person name="Collins K."/>
            <person name="Stewart B.A."/>
            <person name="Lee S.R."/>
            <person name="Wilamowska K."/>
            <person name="Weinberg Z."/>
            <person name="Ruzzo W.L."/>
            <person name="Wloga D."/>
            <person name="Gaertig J."/>
            <person name="Frankel J."/>
            <person name="Tsao C.-C."/>
            <person name="Gorovsky M.A."/>
            <person name="Keeling P.J."/>
            <person name="Waller R.F."/>
            <person name="Patron N.J."/>
            <person name="Cherry J.M."/>
            <person name="Stover N.A."/>
            <person name="Krieger C.J."/>
            <person name="del Toro C."/>
            <person name="Ryder H.F."/>
            <person name="Williamson S.C."/>
            <person name="Barbeau R.A."/>
            <person name="Hamilton E.P."/>
            <person name="Orias E."/>
        </authorList>
    </citation>
    <scope>NUCLEOTIDE SEQUENCE [LARGE SCALE GENOMIC DNA]</scope>
    <source>
        <strain evidence="4">SB210</strain>
    </source>
</reference>
<feature type="coiled-coil region" evidence="1">
    <location>
        <begin position="636"/>
        <end position="670"/>
    </location>
</feature>
<keyword evidence="4" id="KW-1185">Reference proteome</keyword>
<protein>
    <submittedName>
        <fullName evidence="3">Uncharacterized protein</fullName>
    </submittedName>
</protein>
<evidence type="ECO:0000256" key="2">
    <source>
        <dbReference type="SAM" id="MobiDB-lite"/>
    </source>
</evidence>
<feature type="compositionally biased region" description="Low complexity" evidence="2">
    <location>
        <begin position="174"/>
        <end position="198"/>
    </location>
</feature>
<feature type="region of interest" description="Disordered" evidence="2">
    <location>
        <begin position="716"/>
        <end position="756"/>
    </location>
</feature>
<dbReference type="RefSeq" id="XP_001010866.1">
    <property type="nucleotide sequence ID" value="XM_001010866.2"/>
</dbReference>
<dbReference type="GeneID" id="7833248"/>
<gene>
    <name evidence="3" type="ORF">TTHERM_00123710</name>
</gene>
<dbReference type="EMBL" id="GG662798">
    <property type="protein sequence ID" value="EAR90621.1"/>
    <property type="molecule type" value="Genomic_DNA"/>
</dbReference>
<feature type="compositionally biased region" description="Acidic residues" evidence="2">
    <location>
        <begin position="528"/>
        <end position="543"/>
    </location>
</feature>
<evidence type="ECO:0000313" key="3">
    <source>
        <dbReference type="EMBL" id="EAR90621.1"/>
    </source>
</evidence>
<feature type="region of interest" description="Disordered" evidence="2">
    <location>
        <begin position="22"/>
        <end position="50"/>
    </location>
</feature>
<dbReference type="InParanoid" id="Q22YQ0"/>
<feature type="region of interest" description="Disordered" evidence="2">
    <location>
        <begin position="168"/>
        <end position="201"/>
    </location>
</feature>
<feature type="region of interest" description="Disordered" evidence="2">
    <location>
        <begin position="403"/>
        <end position="443"/>
    </location>
</feature>
<dbReference type="KEGG" id="tet:TTHERM_00123710"/>
<feature type="compositionally biased region" description="Low complexity" evidence="2">
    <location>
        <begin position="403"/>
        <end position="425"/>
    </location>
</feature>
<keyword evidence="1" id="KW-0175">Coiled coil</keyword>
<dbReference type="HOGENOM" id="CLU_368650_0_0_1"/>
<accession>Q22YQ0</accession>
<proteinExistence type="predicted"/>
<evidence type="ECO:0000313" key="4">
    <source>
        <dbReference type="Proteomes" id="UP000009168"/>
    </source>
</evidence>
<dbReference type="Proteomes" id="UP000009168">
    <property type="component" value="Unassembled WGS sequence"/>
</dbReference>
<feature type="compositionally biased region" description="Polar residues" evidence="2">
    <location>
        <begin position="504"/>
        <end position="525"/>
    </location>
</feature>
<feature type="compositionally biased region" description="Low complexity" evidence="2">
    <location>
        <begin position="75"/>
        <end position="87"/>
    </location>
</feature>
<sequence>MNNYHLKNRTYQFILLQNKAYHDNNKTNTKPLVRSRPQSANQVRKSNSSLSKILRSSKNYDLSLTQNNSRNTPLSSSNQNFVSNSNQYTEGGESDKNVLNQNQLYQNIQIQRPSSASTDYFYRKYRSLSSYNSTINKENNRISANTTLQVQPISFSSTPLNNTQMKMTPNSLLSNTNNGFFSSKSKSSQKPSNKSLNSVRRKLEQKRIEESNLILLKSLSQIKPQIKSKRVLDKEFEQTQKYKSNLRNFTNYGQQKPKIVIMNKEYLSPILHNYIDKKNIDNSQQSPKVPQPPKRLFRRAQNHYNNGFVCDEIDDTVNIKNYLTSNTQMQQIPAYYQEYGYQDNTINQNQKLQEELEYRRAVYDSHYSQQQQYGQQHSNNISQNEQDFYIQQLYLQQEQNQNYDNNNVYNPDSQQSPQFNQQLQDDYQENSDQIPNQDDSEYNQQEEDNYDEYTYQRQQQQNEYESEDKYYNYDDENAQNVQNNQNVMMVRDLVNNADSDKLYSDSNINQASKDDNNQNYGQYKQSYDDDDEDGNDNDYDQDQDQYKNNDNNKKYYQNQRAAQINKNNFQDDDNYKEDNDENQMYYDAQEELDEEFEQHENSNNNNKKFSQGFKENQKNLQKPNQISAQNDDTQYDEEFEEVYEEEDVDLDEMQNQYQNNNNNINQQAKIKSNQMNLQLDRQHNYANNGNYQEEEIIEEVDDEESYTKSNKVFSIRNSKGYIKNSNSQTSQNEFSEQQLYKSNQQSMFNTPSFIQD</sequence>
<organism evidence="3 4">
    <name type="scientific">Tetrahymena thermophila (strain SB210)</name>
    <dbReference type="NCBI Taxonomy" id="312017"/>
    <lineage>
        <taxon>Eukaryota</taxon>
        <taxon>Sar</taxon>
        <taxon>Alveolata</taxon>
        <taxon>Ciliophora</taxon>
        <taxon>Intramacronucleata</taxon>
        <taxon>Oligohymenophorea</taxon>
        <taxon>Hymenostomatida</taxon>
        <taxon>Tetrahymenina</taxon>
        <taxon>Tetrahymenidae</taxon>
        <taxon>Tetrahymena</taxon>
    </lineage>
</organism>
<feature type="compositionally biased region" description="Polar residues" evidence="2">
    <location>
        <begin position="26"/>
        <end position="43"/>
    </location>
</feature>